<organism evidence="1 2">
    <name type="scientific">Candidatus Nitrososphaera evergladensis SR1</name>
    <dbReference type="NCBI Taxonomy" id="1459636"/>
    <lineage>
        <taxon>Archaea</taxon>
        <taxon>Nitrososphaerota</taxon>
        <taxon>Nitrososphaeria</taxon>
        <taxon>Nitrososphaerales</taxon>
        <taxon>Nitrososphaeraceae</taxon>
        <taxon>Nitrososphaera</taxon>
    </lineage>
</organism>
<dbReference type="HOGENOM" id="CLU_1222476_0_0_2"/>
<accession>A0A075MSP3</accession>
<proteinExistence type="predicted"/>
<dbReference type="Proteomes" id="UP000028194">
    <property type="component" value="Chromosome"/>
</dbReference>
<keyword evidence="2" id="KW-1185">Reference proteome</keyword>
<dbReference type="RefSeq" id="WP_148700786.1">
    <property type="nucleotide sequence ID" value="NZ_CP007174.1"/>
</dbReference>
<dbReference type="EMBL" id="CP007174">
    <property type="protein sequence ID" value="AIF84160.1"/>
    <property type="molecule type" value="Genomic_DNA"/>
</dbReference>
<reference evidence="1 2" key="1">
    <citation type="journal article" date="2014" name="PLoS ONE">
        <title>Genome Sequence of Candidatus Nitrososphaera evergladensis from Group I.1b Enriched from Everglades Soil Reveals Novel Genomic Features of the Ammonia-Oxidizing Archaea.</title>
        <authorList>
            <person name="Zhalnina K.V."/>
            <person name="Dias R."/>
            <person name="Leonard M.T."/>
            <person name="Dorr de Quadros P."/>
            <person name="Camargo F.A."/>
            <person name="Drew J.C."/>
            <person name="Farmerie W.G."/>
            <person name="Daroub S.H."/>
            <person name="Triplett E.W."/>
        </authorList>
    </citation>
    <scope>NUCLEOTIDE SEQUENCE [LARGE SCALE GENOMIC DNA]</scope>
    <source>
        <strain evidence="1 2">SR1</strain>
    </source>
</reference>
<protein>
    <submittedName>
        <fullName evidence="1">Uncharacterized protein</fullName>
    </submittedName>
</protein>
<evidence type="ECO:0000313" key="1">
    <source>
        <dbReference type="EMBL" id="AIF84160.1"/>
    </source>
</evidence>
<name>A0A075MSP3_9ARCH</name>
<dbReference type="KEGG" id="nev:NTE_02105"/>
<dbReference type="GeneID" id="41597837"/>
<gene>
    <name evidence="1" type="ORF">NTE_02105</name>
</gene>
<dbReference type="AlphaFoldDB" id="A0A075MSP3"/>
<evidence type="ECO:0000313" key="2">
    <source>
        <dbReference type="Proteomes" id="UP000028194"/>
    </source>
</evidence>
<sequence>MRLENKPIVSLGAADKREIAHCNRVIIRTFVELKAKGKINPTYAEELGRIEIFLRYAKVCAIGMNAIDRVIDPDNVQRFQEFKNDISQYGITAENFMNVHTSLLLYNFLQFYSQAENIMIALLKGATYGKNNNQTVTGKEELGRLINDVIGSVYKNNGLSEFVDTKFRNALAHGWCFVNDDRLHYYTDGTLKNLQSLSIYELLLKFRKMNLFTLALMQTVTHTSWV</sequence>